<feature type="transmembrane region" description="Helical" evidence="1">
    <location>
        <begin position="15"/>
        <end position="31"/>
    </location>
</feature>
<sequence length="117" mass="13588">MKNIIEFIKTLPNEIYDVFLFVFAVLLGTGYKVAKQNEKGMKITFRKMLTEGLMSFFIALIVFAVFDQFLNFNKLFTYMMCSLAGSMSSLFHSKLEDLLNYLFEAAKKKINQLLKIQ</sequence>
<reference evidence="2 3" key="1">
    <citation type="submission" date="2019-08" db="EMBL/GenBank/DDBJ databases">
        <title>Flavobacterium alkalisoli sp. nov., isolated from rhizosphere soil of Suaeda salsa.</title>
        <authorList>
            <person name="Sun J.-Q."/>
            <person name="Xu L."/>
        </authorList>
    </citation>
    <scope>NUCLEOTIDE SEQUENCE [LARGE SCALE GENOMIC DNA]</scope>
    <source>
        <strain evidence="2 3">XS-5</strain>
    </source>
</reference>
<name>A0A5B9FXS0_9FLAO</name>
<evidence type="ECO:0000313" key="3">
    <source>
        <dbReference type="Proteomes" id="UP000321222"/>
    </source>
</evidence>
<organism evidence="2 3">
    <name type="scientific">Flavobacterium alkalisoli</name>
    <dbReference type="NCBI Taxonomy" id="2602769"/>
    <lineage>
        <taxon>Bacteria</taxon>
        <taxon>Pseudomonadati</taxon>
        <taxon>Bacteroidota</taxon>
        <taxon>Flavobacteriia</taxon>
        <taxon>Flavobacteriales</taxon>
        <taxon>Flavobacteriaceae</taxon>
        <taxon>Flavobacterium</taxon>
    </lineage>
</organism>
<dbReference type="AlphaFoldDB" id="A0A5B9FXS0"/>
<evidence type="ECO:0000313" key="2">
    <source>
        <dbReference type="EMBL" id="QEE49602.1"/>
    </source>
</evidence>
<keyword evidence="1" id="KW-0812">Transmembrane</keyword>
<keyword evidence="3" id="KW-1185">Reference proteome</keyword>
<evidence type="ECO:0008006" key="4">
    <source>
        <dbReference type="Google" id="ProtNLM"/>
    </source>
</evidence>
<gene>
    <name evidence="2" type="ORF">FUA48_08410</name>
</gene>
<proteinExistence type="predicted"/>
<keyword evidence="1" id="KW-0472">Membrane</keyword>
<accession>A0A5B9FXS0</accession>
<dbReference type="Proteomes" id="UP000321222">
    <property type="component" value="Chromosome"/>
</dbReference>
<dbReference type="KEGG" id="fak:FUA48_08410"/>
<keyword evidence="1" id="KW-1133">Transmembrane helix</keyword>
<dbReference type="RefSeq" id="WP_147583110.1">
    <property type="nucleotide sequence ID" value="NZ_CP042831.1"/>
</dbReference>
<dbReference type="EMBL" id="CP042831">
    <property type="protein sequence ID" value="QEE49602.1"/>
    <property type="molecule type" value="Genomic_DNA"/>
</dbReference>
<feature type="transmembrane region" description="Helical" evidence="1">
    <location>
        <begin position="52"/>
        <end position="69"/>
    </location>
</feature>
<evidence type="ECO:0000256" key="1">
    <source>
        <dbReference type="SAM" id="Phobius"/>
    </source>
</evidence>
<protein>
    <recommendedName>
        <fullName evidence="4">Holin</fullName>
    </recommendedName>
</protein>
<dbReference type="OrthoDB" id="1368902at2"/>